<accession>A0AAV1VQW3</accession>
<protein>
    <recommendedName>
        <fullName evidence="4">DUF4378 domain-containing protein</fullName>
    </recommendedName>
</protein>
<dbReference type="Proteomes" id="UP001497480">
    <property type="component" value="Unassembled WGS sequence"/>
</dbReference>
<dbReference type="AlphaFoldDB" id="A0AAV1VQW3"/>
<comment type="caution">
    <text evidence="2">The sequence shown here is derived from an EMBL/GenBank/DDBJ whole genome shotgun (WGS) entry which is preliminary data.</text>
</comment>
<evidence type="ECO:0000256" key="1">
    <source>
        <dbReference type="SAM" id="MobiDB-lite"/>
    </source>
</evidence>
<dbReference type="EMBL" id="CAXHTB010000001">
    <property type="protein sequence ID" value="CAL0299364.1"/>
    <property type="molecule type" value="Genomic_DNA"/>
</dbReference>
<feature type="region of interest" description="Disordered" evidence="1">
    <location>
        <begin position="285"/>
        <end position="347"/>
    </location>
</feature>
<dbReference type="PANTHER" id="PTHR33623:SF5">
    <property type="entry name" value="HISTONE-LYSINE N-METHYLTRANSFERASE SETD1B-LIKE PROTEIN"/>
    <property type="match status" value="1"/>
</dbReference>
<reference evidence="2 3" key="1">
    <citation type="submission" date="2024-03" db="EMBL/GenBank/DDBJ databases">
        <authorList>
            <person name="Martinez-Hernandez J."/>
        </authorList>
    </citation>
    <scope>NUCLEOTIDE SEQUENCE [LARGE SCALE GENOMIC DNA]</scope>
</reference>
<name>A0AAV1VQW3_LUPLU</name>
<keyword evidence="3" id="KW-1185">Reference proteome</keyword>
<gene>
    <name evidence="2" type="ORF">LLUT_LOCUS424</name>
</gene>
<evidence type="ECO:0000313" key="3">
    <source>
        <dbReference type="Proteomes" id="UP001497480"/>
    </source>
</evidence>
<proteinExistence type="predicted"/>
<dbReference type="PANTHER" id="PTHR33623">
    <property type="entry name" value="OS04G0572500 PROTEIN"/>
    <property type="match status" value="1"/>
</dbReference>
<organism evidence="2 3">
    <name type="scientific">Lupinus luteus</name>
    <name type="common">European yellow lupine</name>
    <dbReference type="NCBI Taxonomy" id="3873"/>
    <lineage>
        <taxon>Eukaryota</taxon>
        <taxon>Viridiplantae</taxon>
        <taxon>Streptophyta</taxon>
        <taxon>Embryophyta</taxon>
        <taxon>Tracheophyta</taxon>
        <taxon>Spermatophyta</taxon>
        <taxon>Magnoliopsida</taxon>
        <taxon>eudicotyledons</taxon>
        <taxon>Gunneridae</taxon>
        <taxon>Pentapetalae</taxon>
        <taxon>rosids</taxon>
        <taxon>fabids</taxon>
        <taxon>Fabales</taxon>
        <taxon>Fabaceae</taxon>
        <taxon>Papilionoideae</taxon>
        <taxon>50 kb inversion clade</taxon>
        <taxon>genistoids sensu lato</taxon>
        <taxon>core genistoids</taxon>
        <taxon>Genisteae</taxon>
        <taxon>Lupinus</taxon>
    </lineage>
</organism>
<evidence type="ECO:0000313" key="2">
    <source>
        <dbReference type="EMBL" id="CAL0299364.1"/>
    </source>
</evidence>
<sequence>MMAQKHLLQELLKEDQEPFLLKNYISDRLTQLKIRPNPSKTNLNSLLLKKQQIQQNSRFPINLCKNACFLSFHNTTSTPDIRKSPLFEFISPSKSPCRSQNTIFLQIPSRTATILVEAASKIQKQSNTKQQKKSNKLGLCFESLLKKLTKRGRNNKKRGIKGNNNNNSDNNVKVKDLLRFHSSNKILCYEKDIKDAVVNGVCSCEVGFTCSCNGNASSGVWSESNEGNEALDIETLSNSNESYDSVEDKENSECVFFEDKKNGDFFCESPFRFALERSPTAFSGCRTPEFSSPVSSPSRHRTEDKETNGAYSLNKFQSSEEEEEEKEQCSPVSVLDPPFEDDDDVHENYNHEDDFHLECSFVNAQRAKQQLLYKLRRFESLAELDPLELEKRMLDRDEYKYETFIEDDECEDDNYETSCEEKDLREIVFEEHVPEDFKRLVSDLIMEEERELDSSEDRDMILRRVSRRLDLWKEVESNTIDMMIEEDISREECGWKKNTEQIRDLAREVEFAIFGFLVEEFLEELLS</sequence>
<evidence type="ECO:0008006" key="4">
    <source>
        <dbReference type="Google" id="ProtNLM"/>
    </source>
</evidence>